<feature type="compositionally biased region" description="Acidic residues" evidence="1">
    <location>
        <begin position="898"/>
        <end position="909"/>
    </location>
</feature>
<dbReference type="Pfam" id="PF20231">
    <property type="entry name" value="DUF6589"/>
    <property type="match status" value="1"/>
</dbReference>
<dbReference type="InterPro" id="IPR046496">
    <property type="entry name" value="DUF6589"/>
</dbReference>
<dbReference type="OrthoDB" id="2801472at2759"/>
<feature type="compositionally biased region" description="Acidic residues" evidence="1">
    <location>
        <begin position="15"/>
        <end position="36"/>
    </location>
</feature>
<sequence length="959" mass="108943">MSDDRFYWRGRLFSEDEDDDMDGGSQEEEDEWEEGDQGWGSGGEEDLEGEGHEIVGDEDDSDAVDEFEDGTAFHHGDFGQDFLPGHDEDIDRGFTSDGEDEDDVLEGSNPRKGQPRRGRPSGSKKTYESVQKILQLIKDENLTLPSFLSALSWGDYHCARDVKMAATRRSFLHSRTFRMLLYRWWKPPRSSVSRKKPPEGGRKCLTAFAYACTLEALDMELQNLDPLTRTTSQKLSQKELTDFDVEKFAQAIARKAPVFWSMLKLLATTEEQRKANTHKNPQQSLLLIITMLLYSRSQMCNKLQRVFAFFFKFKGLKARGFEVLHSLGITMSYKWTTNAVKTLSKETMLELRWMIKRYAWAASYDNLHIGYDIYNPKFDKVKEDKAGTAAIVHIKKDAPILDEVVNRALQKQRAVGQRTPINTSFIWHLLLESQPRIEAAMVYEVLDVLLGSDEFKFKTYRHRKDPQLQPPSPVRQLPSGPDHISHPYMLGTMHISESSLEGNSKVVDAMLTQLGVGTNEERQKLGVSRLVFFLGDQLTVGHLRTLQHMRCQDPNSFDRMDHIIPIFGWLHFEMTEVRSLHKQYLGTETGLVSLRRALVSLGRKDLMLAGTQGDFHEKFSKTLKQVMVAHIRACWVIMGRTENLEDLRNKGPRELAALARKIVDEFASTLALNQLKAHSNFDQVKVQAVTFLRDVLQHAVLRRAMKYGDVGLMEDLLPHKLLRFAGGQNSHYTGEVLELLQGLHREWVPEVKDFVRNHTWLMNQRGKPDSFRAADDIMEDGIKAIKDTHSLRGPKVDWKYFEIVHPVIPVVTAVSTHVETQFKAWSRYTSHTASSDKTGIQILQRSYLKSGIYETRLGRTLHKTNQAKDYVNDGFTKLQLGIAQRWAEGRDFVRATEEDWPSDETDDSDVSMAGDETSLEASGSAREDGTVTWNAVTMLSETAGAAGGGNTIRRAAGAS</sequence>
<dbReference type="EMBL" id="SGPM01000108">
    <property type="protein sequence ID" value="THH29765.1"/>
    <property type="molecule type" value="Genomic_DNA"/>
</dbReference>
<comment type="caution">
    <text evidence="3">The sequence shown here is derived from an EMBL/GenBank/DDBJ whole genome shotgun (WGS) entry which is preliminary data.</text>
</comment>
<feature type="compositionally biased region" description="Acidic residues" evidence="1">
    <location>
        <begin position="56"/>
        <end position="69"/>
    </location>
</feature>
<dbReference type="AlphaFoldDB" id="A0A4S4MUY9"/>
<protein>
    <recommendedName>
        <fullName evidence="2">DUF6589 domain-containing protein</fullName>
    </recommendedName>
</protein>
<reference evidence="3 4" key="1">
    <citation type="submission" date="2019-02" db="EMBL/GenBank/DDBJ databases">
        <title>Genome sequencing of the rare red list fungi Antrodiella citrinella (Flaviporus citrinellus).</title>
        <authorList>
            <person name="Buettner E."/>
            <person name="Kellner H."/>
        </authorList>
    </citation>
    <scope>NUCLEOTIDE SEQUENCE [LARGE SCALE GENOMIC DNA]</scope>
    <source>
        <strain evidence="3 4">DSM 108506</strain>
    </source>
</reference>
<feature type="region of interest" description="Disordered" evidence="1">
    <location>
        <begin position="896"/>
        <end position="928"/>
    </location>
</feature>
<organism evidence="3 4">
    <name type="scientific">Antrodiella citrinella</name>
    <dbReference type="NCBI Taxonomy" id="2447956"/>
    <lineage>
        <taxon>Eukaryota</taxon>
        <taxon>Fungi</taxon>
        <taxon>Dikarya</taxon>
        <taxon>Basidiomycota</taxon>
        <taxon>Agaricomycotina</taxon>
        <taxon>Agaricomycetes</taxon>
        <taxon>Polyporales</taxon>
        <taxon>Steccherinaceae</taxon>
        <taxon>Antrodiella</taxon>
    </lineage>
</organism>
<keyword evidence="4" id="KW-1185">Reference proteome</keyword>
<accession>A0A4S4MUY9</accession>
<proteinExistence type="predicted"/>
<evidence type="ECO:0000259" key="2">
    <source>
        <dbReference type="Pfam" id="PF20231"/>
    </source>
</evidence>
<evidence type="ECO:0000313" key="3">
    <source>
        <dbReference type="EMBL" id="THH29765.1"/>
    </source>
</evidence>
<feature type="domain" description="DUF6589" evidence="2">
    <location>
        <begin position="417"/>
        <end position="831"/>
    </location>
</feature>
<evidence type="ECO:0000313" key="4">
    <source>
        <dbReference type="Proteomes" id="UP000308730"/>
    </source>
</evidence>
<feature type="region of interest" description="Disordered" evidence="1">
    <location>
        <begin position="1"/>
        <end position="127"/>
    </location>
</feature>
<feature type="compositionally biased region" description="Basic and acidic residues" evidence="1">
    <location>
        <begin position="71"/>
        <end position="94"/>
    </location>
</feature>
<dbReference type="Proteomes" id="UP000308730">
    <property type="component" value="Unassembled WGS sequence"/>
</dbReference>
<gene>
    <name evidence="3" type="ORF">EUX98_g4409</name>
</gene>
<name>A0A4S4MUY9_9APHY</name>
<evidence type="ECO:0000256" key="1">
    <source>
        <dbReference type="SAM" id="MobiDB-lite"/>
    </source>
</evidence>